<dbReference type="InterPro" id="IPR036691">
    <property type="entry name" value="Endo/exonu/phosph_ase_sf"/>
</dbReference>
<dbReference type="GO" id="GO:0004527">
    <property type="term" value="F:exonuclease activity"/>
    <property type="evidence" value="ECO:0007669"/>
    <property type="project" value="UniProtKB-KW"/>
</dbReference>
<keyword evidence="2" id="KW-0269">Exonuclease</keyword>
<organism evidence="2 3">
    <name type="scientific">Anseongella ginsenosidimutans</name>
    <dbReference type="NCBI Taxonomy" id="496056"/>
    <lineage>
        <taxon>Bacteria</taxon>
        <taxon>Pseudomonadati</taxon>
        <taxon>Bacteroidota</taxon>
        <taxon>Sphingobacteriia</taxon>
        <taxon>Sphingobacteriales</taxon>
        <taxon>Sphingobacteriaceae</taxon>
        <taxon>Anseongella</taxon>
    </lineage>
</organism>
<evidence type="ECO:0000259" key="1">
    <source>
        <dbReference type="Pfam" id="PF03372"/>
    </source>
</evidence>
<name>A0A4R3KPX8_9SPHI</name>
<dbReference type="Pfam" id="PF03372">
    <property type="entry name" value="Exo_endo_phos"/>
    <property type="match status" value="1"/>
</dbReference>
<accession>A0A4R3KPX8</accession>
<dbReference type="Proteomes" id="UP000295807">
    <property type="component" value="Unassembled WGS sequence"/>
</dbReference>
<dbReference type="PANTHER" id="PTHR14859:SF15">
    <property type="entry name" value="ENDONUCLEASE_EXONUCLEASE_PHOSPHATASE DOMAIN-CONTAINING PROTEIN"/>
    <property type="match status" value="1"/>
</dbReference>
<keyword evidence="2" id="KW-0540">Nuclease</keyword>
<gene>
    <name evidence="2" type="ORF">EDD80_10867</name>
</gene>
<dbReference type="InterPro" id="IPR005135">
    <property type="entry name" value="Endo/exonuclease/phosphatase"/>
</dbReference>
<proteinExistence type="predicted"/>
<dbReference type="Gene3D" id="3.60.10.10">
    <property type="entry name" value="Endonuclease/exonuclease/phosphatase"/>
    <property type="match status" value="1"/>
</dbReference>
<feature type="domain" description="Endonuclease/exonuclease/phosphatase" evidence="1">
    <location>
        <begin position="44"/>
        <end position="261"/>
    </location>
</feature>
<dbReference type="SUPFAM" id="SSF56219">
    <property type="entry name" value="DNase I-like"/>
    <property type="match status" value="1"/>
</dbReference>
<keyword evidence="2" id="KW-0255">Endonuclease</keyword>
<dbReference type="AlphaFoldDB" id="A0A4R3KPX8"/>
<keyword evidence="3" id="KW-1185">Reference proteome</keyword>
<dbReference type="GO" id="GO:0004519">
    <property type="term" value="F:endonuclease activity"/>
    <property type="evidence" value="ECO:0007669"/>
    <property type="project" value="UniProtKB-KW"/>
</dbReference>
<dbReference type="EMBL" id="SMAD01000008">
    <property type="protein sequence ID" value="TCS86275.1"/>
    <property type="molecule type" value="Genomic_DNA"/>
</dbReference>
<keyword evidence="2" id="KW-0378">Hydrolase</keyword>
<evidence type="ECO:0000313" key="2">
    <source>
        <dbReference type="EMBL" id="TCS86275.1"/>
    </source>
</evidence>
<dbReference type="GO" id="GO:0016020">
    <property type="term" value="C:membrane"/>
    <property type="evidence" value="ECO:0007669"/>
    <property type="project" value="GOC"/>
</dbReference>
<protein>
    <submittedName>
        <fullName evidence="2">Endonuclease/exonuclease/phosphatase family metal-dependent hydrolase</fullName>
    </submittedName>
</protein>
<dbReference type="GO" id="GO:0006506">
    <property type="term" value="P:GPI anchor biosynthetic process"/>
    <property type="evidence" value="ECO:0007669"/>
    <property type="project" value="TreeGrafter"/>
</dbReference>
<dbReference type="InterPro" id="IPR051916">
    <property type="entry name" value="GPI-anchor_lipid_remodeler"/>
</dbReference>
<comment type="caution">
    <text evidence="2">The sequence shown here is derived from an EMBL/GenBank/DDBJ whole genome shotgun (WGS) entry which is preliminary data.</text>
</comment>
<reference evidence="2 3" key="1">
    <citation type="submission" date="2019-03" db="EMBL/GenBank/DDBJ databases">
        <title>Genomic Encyclopedia of Type Strains, Phase IV (KMG-IV): sequencing the most valuable type-strain genomes for metagenomic binning, comparative biology and taxonomic classification.</title>
        <authorList>
            <person name="Goeker M."/>
        </authorList>
    </citation>
    <scope>NUCLEOTIDE SEQUENCE [LARGE SCALE GENOMIC DNA]</scope>
    <source>
        <strain evidence="2 3">DSM 21100</strain>
    </source>
</reference>
<sequence length="271" mass="29789">MLSLPAKVFIMRLERHPGFLCFLAFVSLLLISNLPAAAQTLYVMSYNIHHGADRAEKPTLEEIGRFIKTSGADLIGLQEVDSLCGRSGNVDQMKELAAITGMHYAFVRHFAYDGGAYGLGILSRYPVSEVKNHRITSLSKAGKGSLALLSAVITLPGKKKVQFATVHFALDQPTRLTQSGETMEFLKGSLPVILTGDLNAEPGQEEITQLGKIFSFGGLHSGPTYPDQEPVKKIDYILVSKDHLKKFTRTKVWEGVQHSDHLPLSTEAKLR</sequence>
<dbReference type="PANTHER" id="PTHR14859">
    <property type="entry name" value="CALCOFLUOR WHITE HYPERSENSITIVE PROTEIN PRECURSOR"/>
    <property type="match status" value="1"/>
</dbReference>
<evidence type="ECO:0000313" key="3">
    <source>
        <dbReference type="Proteomes" id="UP000295807"/>
    </source>
</evidence>